<dbReference type="OrthoDB" id="9032784at2"/>
<dbReference type="InterPro" id="IPR025127">
    <property type="entry name" value="DUF4054"/>
</dbReference>
<proteinExistence type="predicted"/>
<organism evidence="2 3">
    <name type="scientific">Formicincola oecophyllae</name>
    <dbReference type="NCBI Taxonomy" id="2558361"/>
    <lineage>
        <taxon>Bacteria</taxon>
        <taxon>Pseudomonadati</taxon>
        <taxon>Pseudomonadota</taxon>
        <taxon>Alphaproteobacteria</taxon>
        <taxon>Acetobacterales</taxon>
        <taxon>Acetobacteraceae</taxon>
        <taxon>Formicincola</taxon>
    </lineage>
</organism>
<dbReference type="RefSeq" id="WP_141444199.1">
    <property type="nucleotide sequence ID" value="NZ_CP038231.1"/>
</dbReference>
<reference evidence="2 3" key="1">
    <citation type="submission" date="2019-03" db="EMBL/GenBank/DDBJ databases">
        <title>The complete genome sequence of Swingsia_sp. F3b2 LMG30590(T).</title>
        <authorList>
            <person name="Chua K.-O."/>
            <person name="Chan K.-G."/>
            <person name="See-Too W.-S."/>
        </authorList>
    </citation>
    <scope>NUCLEOTIDE SEQUENCE [LARGE SCALE GENOMIC DNA]</scope>
    <source>
        <strain evidence="2 3">F3b2</strain>
    </source>
</reference>
<accession>A0A4Y6UEM8</accession>
<evidence type="ECO:0000313" key="3">
    <source>
        <dbReference type="Proteomes" id="UP000318709"/>
    </source>
</evidence>
<evidence type="ECO:0000313" key="2">
    <source>
        <dbReference type="EMBL" id="QDH14495.1"/>
    </source>
</evidence>
<dbReference type="KEGG" id="swf:E3E12_07905"/>
<protein>
    <submittedName>
        <fullName evidence="2">DUF4054 domain-containing protein</fullName>
    </submittedName>
</protein>
<dbReference type="Proteomes" id="UP000318709">
    <property type="component" value="Chromosome"/>
</dbReference>
<name>A0A4Y6UEM8_9PROT</name>
<dbReference type="Pfam" id="PF13262">
    <property type="entry name" value="DUF4054"/>
    <property type="match status" value="1"/>
</dbReference>
<keyword evidence="3" id="KW-1185">Reference proteome</keyword>
<evidence type="ECO:0000256" key="1">
    <source>
        <dbReference type="SAM" id="MobiDB-lite"/>
    </source>
</evidence>
<dbReference type="AlphaFoldDB" id="A0A4Y6UEM8"/>
<gene>
    <name evidence="2" type="ORF">E3E12_07905</name>
</gene>
<dbReference type="EMBL" id="CP038231">
    <property type="protein sequence ID" value="QDH14495.1"/>
    <property type="molecule type" value="Genomic_DNA"/>
</dbReference>
<sequence length="180" mass="18312">MAPAATPTNQPAALAQTTPAQTSPAQATLSTQAAPGVVAWDWQGWAAAYPALAVSVAPEQAQGAFTLACLCLNNTPGSVVGDVTQRQALLWLLVAHILQLGLNQAAAASGGASPGSGGLVGRVSSASRGSVSISTDGGGIPSGAWWYAQTPWGAAFWQATAWLRQMRCLPGRSHPALTWP</sequence>
<feature type="region of interest" description="Disordered" evidence="1">
    <location>
        <begin position="1"/>
        <end position="28"/>
    </location>
</feature>